<accession>A0AAV8E4F7</accession>
<proteinExistence type="predicted"/>
<dbReference type="Proteomes" id="UP001140206">
    <property type="component" value="Chromosome 3"/>
</dbReference>
<dbReference type="PROSITE" id="PS51186">
    <property type="entry name" value="GNAT"/>
    <property type="match status" value="1"/>
</dbReference>
<dbReference type="Pfam" id="PF00583">
    <property type="entry name" value="Acetyltransf_1"/>
    <property type="match status" value="1"/>
</dbReference>
<comment type="caution">
    <text evidence="4">The sequence shown here is derived from an EMBL/GenBank/DDBJ whole genome shotgun (WGS) entry which is preliminary data.</text>
</comment>
<protein>
    <submittedName>
        <fullName evidence="4">N-acetyltransferase</fullName>
    </submittedName>
</protein>
<organism evidence="4 5">
    <name type="scientific">Rhynchospora pubera</name>
    <dbReference type="NCBI Taxonomy" id="906938"/>
    <lineage>
        <taxon>Eukaryota</taxon>
        <taxon>Viridiplantae</taxon>
        <taxon>Streptophyta</taxon>
        <taxon>Embryophyta</taxon>
        <taxon>Tracheophyta</taxon>
        <taxon>Spermatophyta</taxon>
        <taxon>Magnoliopsida</taxon>
        <taxon>Liliopsida</taxon>
        <taxon>Poales</taxon>
        <taxon>Cyperaceae</taxon>
        <taxon>Cyperoideae</taxon>
        <taxon>Rhynchosporeae</taxon>
        <taxon>Rhynchospora</taxon>
    </lineage>
</organism>
<gene>
    <name evidence="4" type="ORF">LUZ62_058392</name>
</gene>
<evidence type="ECO:0000313" key="5">
    <source>
        <dbReference type="Proteomes" id="UP001140206"/>
    </source>
</evidence>
<dbReference type="CDD" id="cd04301">
    <property type="entry name" value="NAT_SF"/>
    <property type="match status" value="1"/>
</dbReference>
<keyword evidence="2" id="KW-0012">Acyltransferase</keyword>
<dbReference type="PANTHER" id="PTHR10545">
    <property type="entry name" value="DIAMINE N-ACETYLTRANSFERASE"/>
    <property type="match status" value="1"/>
</dbReference>
<sequence length="223" mass="24769">MSLSSTTTIWAELRHADASEVPFLRVMIHQLANYVNLSHLCSASDASLLSSLFPSPPLPPFFSFTTLLLHLSSVPPLPSPQTLSITSLSLSFPSPIADPDRSAFSSPLRKDDHTIAGFIICFPRYSTYLAKPGLHIEDVFVREPWRRKGLGRFMITAVAKKAAEMGMGRVEWCVLDWNSNAKAFYESMGAVVLSEQRLCRFSGPALERFKSGNGEERKEDDSM</sequence>
<dbReference type="SUPFAM" id="SSF55729">
    <property type="entry name" value="Acyl-CoA N-acyltransferases (Nat)"/>
    <property type="match status" value="1"/>
</dbReference>
<dbReference type="EMBL" id="JAMFTS010000003">
    <property type="protein sequence ID" value="KAJ4774135.1"/>
    <property type="molecule type" value="Genomic_DNA"/>
</dbReference>
<dbReference type="Gene3D" id="3.40.630.30">
    <property type="match status" value="1"/>
</dbReference>
<evidence type="ECO:0000259" key="3">
    <source>
        <dbReference type="PROSITE" id="PS51186"/>
    </source>
</evidence>
<keyword evidence="1" id="KW-0808">Transferase</keyword>
<dbReference type="GO" id="GO:0008080">
    <property type="term" value="F:N-acetyltransferase activity"/>
    <property type="evidence" value="ECO:0007669"/>
    <property type="project" value="TreeGrafter"/>
</dbReference>
<dbReference type="InterPro" id="IPR000182">
    <property type="entry name" value="GNAT_dom"/>
</dbReference>
<evidence type="ECO:0000313" key="4">
    <source>
        <dbReference type="EMBL" id="KAJ4774135.1"/>
    </source>
</evidence>
<evidence type="ECO:0000256" key="1">
    <source>
        <dbReference type="ARBA" id="ARBA00022679"/>
    </source>
</evidence>
<dbReference type="PANTHER" id="PTHR10545:SF29">
    <property type="entry name" value="GH14572P-RELATED"/>
    <property type="match status" value="1"/>
</dbReference>
<name>A0AAV8E4F7_9POAL</name>
<keyword evidence="5" id="KW-1185">Reference proteome</keyword>
<evidence type="ECO:0000256" key="2">
    <source>
        <dbReference type="ARBA" id="ARBA00023315"/>
    </source>
</evidence>
<dbReference type="InterPro" id="IPR051016">
    <property type="entry name" value="Diverse_Substrate_AcTransf"/>
</dbReference>
<dbReference type="AlphaFoldDB" id="A0AAV8E4F7"/>
<dbReference type="InterPro" id="IPR016181">
    <property type="entry name" value="Acyl_CoA_acyltransferase"/>
</dbReference>
<reference evidence="4" key="1">
    <citation type="submission" date="2022-08" db="EMBL/GenBank/DDBJ databases">
        <authorList>
            <person name="Marques A."/>
        </authorList>
    </citation>
    <scope>NUCLEOTIDE SEQUENCE</scope>
    <source>
        <strain evidence="4">RhyPub2mFocal</strain>
        <tissue evidence="4">Leaves</tissue>
    </source>
</reference>
<feature type="domain" description="N-acetyltransferase" evidence="3">
    <location>
        <begin position="69"/>
        <end position="213"/>
    </location>
</feature>